<reference evidence="6 7" key="1">
    <citation type="submission" date="2010-01" db="EMBL/GenBank/DDBJ databases">
        <authorList>
            <person name="Weinstock G."/>
            <person name="Sodergren E."/>
            <person name="Clifton S."/>
            <person name="Fulton L."/>
            <person name="Fulton B."/>
            <person name="Courtney L."/>
            <person name="Fronick C."/>
            <person name="Harrison M."/>
            <person name="Strong C."/>
            <person name="Farmer C."/>
            <person name="Delahaunty K."/>
            <person name="Markovic C."/>
            <person name="Hall O."/>
            <person name="Minx P."/>
            <person name="Tomlinson C."/>
            <person name="Mitreva M."/>
            <person name="Nelson J."/>
            <person name="Hou S."/>
            <person name="Wollam A."/>
            <person name="Pepin K.H."/>
            <person name="Johnson M."/>
            <person name="Bhonagiri V."/>
            <person name="Nash W.E."/>
            <person name="Warren W."/>
            <person name="Chinwalla A."/>
            <person name="Mardis E.R."/>
            <person name="Wilson R.K."/>
        </authorList>
    </citation>
    <scope>NUCLEOTIDE SEQUENCE [LARGE SCALE GENOMIC DNA]</scope>
    <source>
        <strain evidence="6 7">DSM 13479</strain>
    </source>
</reference>
<comment type="catalytic activity">
    <reaction evidence="4">
        <text>L-aspartate + L-glutamine + ATP + H2O = L-asparagine + L-glutamate + AMP + diphosphate + H(+)</text>
        <dbReference type="Rhea" id="RHEA:12228"/>
        <dbReference type="ChEBI" id="CHEBI:15377"/>
        <dbReference type="ChEBI" id="CHEBI:15378"/>
        <dbReference type="ChEBI" id="CHEBI:29985"/>
        <dbReference type="ChEBI" id="CHEBI:29991"/>
        <dbReference type="ChEBI" id="CHEBI:30616"/>
        <dbReference type="ChEBI" id="CHEBI:33019"/>
        <dbReference type="ChEBI" id="CHEBI:58048"/>
        <dbReference type="ChEBI" id="CHEBI:58359"/>
        <dbReference type="ChEBI" id="CHEBI:456215"/>
        <dbReference type="EC" id="6.3.5.4"/>
    </reaction>
</comment>
<dbReference type="Proteomes" id="UP000004968">
    <property type="component" value="Unassembled WGS sequence"/>
</dbReference>
<dbReference type="InterPro" id="IPR014729">
    <property type="entry name" value="Rossmann-like_a/b/a_fold"/>
</dbReference>
<evidence type="ECO:0000256" key="1">
    <source>
        <dbReference type="ARBA" id="ARBA00005187"/>
    </source>
</evidence>
<feature type="non-terminal residue" evidence="6">
    <location>
        <position position="1"/>
    </location>
</feature>
<dbReference type="GO" id="GO:0005829">
    <property type="term" value="C:cytosol"/>
    <property type="evidence" value="ECO:0007669"/>
    <property type="project" value="TreeGrafter"/>
</dbReference>
<evidence type="ECO:0000256" key="4">
    <source>
        <dbReference type="ARBA" id="ARBA00048741"/>
    </source>
</evidence>
<dbReference type="AlphaFoldDB" id="D3AFP2"/>
<dbReference type="InterPro" id="IPR001962">
    <property type="entry name" value="Asn_synthase"/>
</dbReference>
<dbReference type="PANTHER" id="PTHR43284:SF1">
    <property type="entry name" value="ASPARAGINE SYNTHETASE"/>
    <property type="match status" value="1"/>
</dbReference>
<comment type="pathway">
    <text evidence="1">Amino-acid biosynthesis; L-asparagine biosynthesis; L-asparagine from L-aspartate (L-Gln route): step 1/1.</text>
</comment>
<dbReference type="GO" id="GO:0004066">
    <property type="term" value="F:asparagine synthase (glutamine-hydrolyzing) activity"/>
    <property type="evidence" value="ECO:0007669"/>
    <property type="project" value="UniProtKB-EC"/>
</dbReference>
<evidence type="ECO:0000259" key="5">
    <source>
        <dbReference type="Pfam" id="PF00733"/>
    </source>
</evidence>
<protein>
    <recommendedName>
        <fullName evidence="2">asparagine synthase (glutamine-hydrolyzing)</fullName>
        <ecNumber evidence="2">6.3.5.4</ecNumber>
    </recommendedName>
</protein>
<evidence type="ECO:0000256" key="3">
    <source>
        <dbReference type="ARBA" id="ARBA00022888"/>
    </source>
</evidence>
<dbReference type="InterPro" id="IPR051786">
    <property type="entry name" value="ASN_synthetase/amidase"/>
</dbReference>
<dbReference type="PANTHER" id="PTHR43284">
    <property type="entry name" value="ASPARAGINE SYNTHETASE (GLUTAMINE-HYDROLYZING)"/>
    <property type="match status" value="1"/>
</dbReference>
<accession>D3AFP2</accession>
<dbReference type="RefSeq" id="WP_006772949.1">
    <property type="nucleotide sequence ID" value="NZ_GG667641.1"/>
</dbReference>
<dbReference type="HOGENOM" id="CLU_069067_0_0_9"/>
<sequence length="249" mass="29495">CSLVKEHNKVALTGECADEIFGGYPWFHKEECFRAHTFPWTMDLEARKILLKDDFLDYLQMDAYVKETYERSVSETPTLSEDSPTEARRREISYLNLRWFMQTLLNRMDRASMYSGLEARVPFADHRIIEYVWNVPWDMKTRDGLVKNLLRQSGKGLLPDDILFRRKSPYPKTYDTNYEKLLTSRVREIMSDASSPVMQFLDRKKLETFLKSPSDYGKPWYGQLMAGPQMLAYVLQIDYWMKTYKITLL</sequence>
<keyword evidence="3" id="KW-0061">Asparagine biosynthesis</keyword>
<evidence type="ECO:0000313" key="7">
    <source>
        <dbReference type="Proteomes" id="UP000004968"/>
    </source>
</evidence>
<gene>
    <name evidence="6" type="ORF">CLOSTHATH_02427</name>
</gene>
<evidence type="ECO:0000313" key="6">
    <source>
        <dbReference type="EMBL" id="EFC99362.1"/>
    </source>
</evidence>
<dbReference type="EMBL" id="ACIO01000186">
    <property type="protein sequence ID" value="EFC99362.1"/>
    <property type="molecule type" value="Genomic_DNA"/>
</dbReference>
<name>D3AFP2_9FIRM</name>
<dbReference type="GO" id="GO:0006529">
    <property type="term" value="P:asparagine biosynthetic process"/>
    <property type="evidence" value="ECO:0007669"/>
    <property type="project" value="UniProtKB-KW"/>
</dbReference>
<proteinExistence type="predicted"/>
<keyword evidence="3" id="KW-0028">Amino-acid biosynthesis</keyword>
<dbReference type="EC" id="6.3.5.4" evidence="2"/>
<dbReference type="SUPFAM" id="SSF52402">
    <property type="entry name" value="Adenine nucleotide alpha hydrolases-like"/>
    <property type="match status" value="1"/>
</dbReference>
<dbReference type="Pfam" id="PF00733">
    <property type="entry name" value="Asn_synthase"/>
    <property type="match status" value="1"/>
</dbReference>
<dbReference type="Gene3D" id="3.40.50.620">
    <property type="entry name" value="HUPs"/>
    <property type="match status" value="1"/>
</dbReference>
<dbReference type="CDD" id="cd01991">
    <property type="entry name" value="Asn_synthase_B_C"/>
    <property type="match status" value="1"/>
</dbReference>
<organism evidence="6 7">
    <name type="scientific">Hungatella hathewayi DSM 13479</name>
    <dbReference type="NCBI Taxonomy" id="566550"/>
    <lineage>
        <taxon>Bacteria</taxon>
        <taxon>Bacillati</taxon>
        <taxon>Bacillota</taxon>
        <taxon>Clostridia</taxon>
        <taxon>Lachnospirales</taxon>
        <taxon>Lachnospiraceae</taxon>
        <taxon>Hungatella</taxon>
    </lineage>
</organism>
<feature type="domain" description="Asparagine synthetase" evidence="5">
    <location>
        <begin position="2"/>
        <end position="241"/>
    </location>
</feature>
<evidence type="ECO:0000256" key="2">
    <source>
        <dbReference type="ARBA" id="ARBA00012737"/>
    </source>
</evidence>
<comment type="caution">
    <text evidence="6">The sequence shown here is derived from an EMBL/GenBank/DDBJ whole genome shotgun (WGS) entry which is preliminary data.</text>
</comment>